<dbReference type="InterPro" id="IPR014284">
    <property type="entry name" value="RNA_pol_sigma-70_dom"/>
</dbReference>
<dbReference type="InterPro" id="IPR000943">
    <property type="entry name" value="RNA_pol_sigma70"/>
</dbReference>
<dbReference type="InterPro" id="IPR007627">
    <property type="entry name" value="RNA_pol_sigma70_r2"/>
</dbReference>
<evidence type="ECO:0000259" key="6">
    <source>
        <dbReference type="PROSITE" id="PS00715"/>
    </source>
</evidence>
<feature type="compositionally biased region" description="Basic residues" evidence="5">
    <location>
        <begin position="445"/>
        <end position="456"/>
    </location>
</feature>
<dbReference type="PROSITE" id="PS00715">
    <property type="entry name" value="SIGMA70_1"/>
    <property type="match status" value="1"/>
</dbReference>
<keyword evidence="2" id="KW-0731">Sigma factor</keyword>
<dbReference type="SUPFAM" id="SSF88659">
    <property type="entry name" value="Sigma3 and sigma4 domains of RNA polymerase sigma factors"/>
    <property type="match status" value="2"/>
</dbReference>
<dbReference type="InterPro" id="IPR007630">
    <property type="entry name" value="RNA_pol_sigma70_r4"/>
</dbReference>
<name>A0A9X3F3L2_9BACT</name>
<evidence type="ECO:0000256" key="5">
    <source>
        <dbReference type="SAM" id="MobiDB-lite"/>
    </source>
</evidence>
<feature type="domain" description="RNA polymerase sigma-70" evidence="6">
    <location>
        <begin position="152"/>
        <end position="165"/>
    </location>
</feature>
<evidence type="ECO:0000256" key="3">
    <source>
        <dbReference type="ARBA" id="ARBA00023125"/>
    </source>
</evidence>
<dbReference type="EMBL" id="JAPNKE010000002">
    <property type="protein sequence ID" value="MCY1013839.1"/>
    <property type="molecule type" value="Genomic_DNA"/>
</dbReference>
<dbReference type="InterPro" id="IPR007624">
    <property type="entry name" value="RNA_pol_sigma70_r3"/>
</dbReference>
<dbReference type="GO" id="GO:0016987">
    <property type="term" value="F:sigma factor activity"/>
    <property type="evidence" value="ECO:0007669"/>
    <property type="project" value="UniProtKB-KW"/>
</dbReference>
<keyword evidence="4" id="KW-0804">Transcription</keyword>
<dbReference type="PANTHER" id="PTHR30603">
    <property type="entry name" value="RNA POLYMERASE SIGMA FACTOR RPO"/>
    <property type="match status" value="1"/>
</dbReference>
<evidence type="ECO:0000256" key="2">
    <source>
        <dbReference type="ARBA" id="ARBA00023082"/>
    </source>
</evidence>
<keyword evidence="1" id="KW-0805">Transcription regulation</keyword>
<comment type="caution">
    <text evidence="7">The sequence shown here is derived from an EMBL/GenBank/DDBJ whole genome shotgun (WGS) entry which is preliminary data.</text>
</comment>
<dbReference type="NCBIfam" id="TIGR02937">
    <property type="entry name" value="sigma70-ECF"/>
    <property type="match status" value="1"/>
</dbReference>
<evidence type="ECO:0000313" key="7">
    <source>
        <dbReference type="EMBL" id="MCY1013839.1"/>
    </source>
</evidence>
<evidence type="ECO:0000256" key="1">
    <source>
        <dbReference type="ARBA" id="ARBA00023015"/>
    </source>
</evidence>
<dbReference type="InterPro" id="IPR050239">
    <property type="entry name" value="Sigma-70_RNA_pol_init_factors"/>
</dbReference>
<dbReference type="PRINTS" id="PR00046">
    <property type="entry name" value="SIGMA70FCT"/>
</dbReference>
<accession>A0A9X3F3L2</accession>
<dbReference type="GO" id="GO:0003677">
    <property type="term" value="F:DNA binding"/>
    <property type="evidence" value="ECO:0007669"/>
    <property type="project" value="UniProtKB-KW"/>
</dbReference>
<dbReference type="InterPro" id="IPR013325">
    <property type="entry name" value="RNA_pol_sigma_r2"/>
</dbReference>
<evidence type="ECO:0000256" key="4">
    <source>
        <dbReference type="ARBA" id="ARBA00023163"/>
    </source>
</evidence>
<dbReference type="Pfam" id="PF04542">
    <property type="entry name" value="Sigma70_r2"/>
    <property type="match status" value="1"/>
</dbReference>
<dbReference type="InterPro" id="IPR036388">
    <property type="entry name" value="WH-like_DNA-bd_sf"/>
</dbReference>
<keyword evidence="8" id="KW-1185">Reference proteome</keyword>
<dbReference type="AlphaFoldDB" id="A0A9X3F3L2"/>
<evidence type="ECO:0000313" key="8">
    <source>
        <dbReference type="Proteomes" id="UP001150924"/>
    </source>
</evidence>
<feature type="region of interest" description="Disordered" evidence="5">
    <location>
        <begin position="407"/>
        <end position="463"/>
    </location>
</feature>
<dbReference type="Proteomes" id="UP001150924">
    <property type="component" value="Unassembled WGS sequence"/>
</dbReference>
<gene>
    <name evidence="7" type="ORF">OV079_51610</name>
</gene>
<organism evidence="7 8">
    <name type="scientific">Nannocystis pusilla</name>
    <dbReference type="NCBI Taxonomy" id="889268"/>
    <lineage>
        <taxon>Bacteria</taxon>
        <taxon>Pseudomonadati</taxon>
        <taxon>Myxococcota</taxon>
        <taxon>Polyangia</taxon>
        <taxon>Nannocystales</taxon>
        <taxon>Nannocystaceae</taxon>
        <taxon>Nannocystis</taxon>
    </lineage>
</organism>
<dbReference type="Pfam" id="PF04539">
    <property type="entry name" value="Sigma70_r3"/>
    <property type="match status" value="1"/>
</dbReference>
<dbReference type="InterPro" id="IPR013324">
    <property type="entry name" value="RNA_pol_sigma_r3/r4-like"/>
</dbReference>
<protein>
    <submittedName>
        <fullName evidence="7">Sigma-70 family RNA polymerase sigma factor</fullName>
    </submittedName>
</protein>
<sequence>MGRLPSYPPFVSAICALIGERLSAEAVPPAVLEAVEKTSRALRDRVLKSHEEAFNAARNALIDRLVFADVDSVVADSILADLTGLEGDRGVATNMKVKPPYRDSAPFVRYVAAARKAHNAVMLAKNAFVRSNLRLVVAIARRFARSSIPLQDLIQDGNMGLMKAVDRFDPTRGCRFATYAAWWIRYAITRAIVDTDRSVRLPLHMIDACKKVNRARREYEVMYGRTPTDEELSSATGISMERIQRMSWSLIDQPLSLSLPATRDGESSLADTLVDASQATPYELMDSALLQDALLEVFDKLSPMEADILRKRVGLDGEPELTLKEIGANYSLSRERIRQLQSRRCASSARSSSAASSCNSSSDEPDHEPVAPPRGARLAALVARRCARVSPSSSRDANRRCAGIGDVKQVASSRERAHRCDRRASRDVRRARRTSPRRAITERRGRPRRRRRRRTTGRPQGRS</sequence>
<dbReference type="GO" id="GO:0006352">
    <property type="term" value="P:DNA-templated transcription initiation"/>
    <property type="evidence" value="ECO:0007669"/>
    <property type="project" value="InterPro"/>
</dbReference>
<dbReference type="Gene3D" id="1.10.10.10">
    <property type="entry name" value="Winged helix-like DNA-binding domain superfamily/Winged helix DNA-binding domain"/>
    <property type="match status" value="2"/>
</dbReference>
<dbReference type="Gene3D" id="1.10.601.10">
    <property type="entry name" value="RNA Polymerase Primary Sigma Factor"/>
    <property type="match status" value="1"/>
</dbReference>
<dbReference type="Pfam" id="PF04545">
    <property type="entry name" value="Sigma70_r4"/>
    <property type="match status" value="1"/>
</dbReference>
<dbReference type="SUPFAM" id="SSF88946">
    <property type="entry name" value="Sigma2 domain of RNA polymerase sigma factors"/>
    <property type="match status" value="1"/>
</dbReference>
<dbReference type="RefSeq" id="WP_267777987.1">
    <property type="nucleotide sequence ID" value="NZ_JAPNKE010000002.1"/>
</dbReference>
<dbReference type="PANTHER" id="PTHR30603:SF47">
    <property type="entry name" value="RNA POLYMERASE SIGMA FACTOR SIGD, CHLOROPLASTIC"/>
    <property type="match status" value="1"/>
</dbReference>
<feature type="region of interest" description="Disordered" evidence="5">
    <location>
        <begin position="343"/>
        <end position="372"/>
    </location>
</feature>
<reference evidence="7" key="1">
    <citation type="submission" date="2022-11" db="EMBL/GenBank/DDBJ databases">
        <title>Minimal conservation of predation-associated metabolite biosynthetic gene clusters underscores biosynthetic potential of Myxococcota including descriptions for ten novel species: Archangium lansinium sp. nov., Myxococcus landrumus sp. nov., Nannocystis bai.</title>
        <authorList>
            <person name="Ahearne A."/>
            <person name="Stevens C."/>
            <person name="Phillips K."/>
        </authorList>
    </citation>
    <scope>NUCLEOTIDE SEQUENCE</scope>
    <source>
        <strain evidence="7">Na p29</strain>
    </source>
</reference>
<proteinExistence type="predicted"/>
<keyword evidence="3" id="KW-0238">DNA-binding</keyword>
<feature type="compositionally biased region" description="Low complexity" evidence="5">
    <location>
        <begin position="343"/>
        <end position="362"/>
    </location>
</feature>